<dbReference type="InterPro" id="IPR018087">
    <property type="entry name" value="Glyco_hydro_5_CS"/>
</dbReference>
<dbReference type="GO" id="GO:0000272">
    <property type="term" value="P:polysaccharide catabolic process"/>
    <property type="evidence" value="ECO:0007669"/>
    <property type="project" value="InterPro"/>
</dbReference>
<dbReference type="Gene3D" id="2.60.40.1180">
    <property type="entry name" value="Golgi alpha-mannosidase II"/>
    <property type="match status" value="1"/>
</dbReference>
<evidence type="ECO:0000256" key="5">
    <source>
        <dbReference type="SAM" id="SignalP"/>
    </source>
</evidence>
<dbReference type="InterPro" id="IPR052066">
    <property type="entry name" value="Glycosphingolipid_Hydrolases"/>
</dbReference>
<dbReference type="PROSITE" id="PS00659">
    <property type="entry name" value="GLYCOSYL_HYDROL_F5"/>
    <property type="match status" value="1"/>
</dbReference>
<dbReference type="GO" id="GO:1904462">
    <property type="term" value="P:ergosteryl 3-beta-D-glucoside catabolic process"/>
    <property type="evidence" value="ECO:0007669"/>
    <property type="project" value="TreeGrafter"/>
</dbReference>
<dbReference type="Pfam" id="PF00150">
    <property type="entry name" value="Cellulase"/>
    <property type="match status" value="1"/>
</dbReference>
<dbReference type="AlphaFoldDB" id="A0A1Q3EL82"/>
<feature type="domain" description="Glycoside hydrolase family 5" evidence="6">
    <location>
        <begin position="255"/>
        <end position="314"/>
    </location>
</feature>
<feature type="chain" id="PRO_5012840292" evidence="5">
    <location>
        <begin position="22"/>
        <end position="1070"/>
    </location>
</feature>
<protein>
    <submittedName>
        <fullName evidence="8">Glycoside hydrolase family 5 protein</fullName>
    </submittedName>
</protein>
<reference evidence="8 9" key="1">
    <citation type="submission" date="2016-08" db="EMBL/GenBank/DDBJ databases">
        <authorList>
            <consortium name="Lentinula edodes genome sequencing consortium"/>
            <person name="Sakamoto Y."/>
            <person name="Nakade K."/>
            <person name="Sato S."/>
            <person name="Yoshida Y."/>
            <person name="Miyazaki K."/>
            <person name="Natsume S."/>
            <person name="Konno N."/>
        </authorList>
    </citation>
    <scope>NUCLEOTIDE SEQUENCE [LARGE SCALE GENOMIC DNA]</scope>
    <source>
        <strain evidence="8 9">NBRC 111202</strain>
    </source>
</reference>
<evidence type="ECO:0000256" key="1">
    <source>
        <dbReference type="ARBA" id="ARBA00005641"/>
    </source>
</evidence>
<reference evidence="8 9" key="2">
    <citation type="submission" date="2017-02" db="EMBL/GenBank/DDBJ databases">
        <title>A genome survey and senescence transcriptome analysis in Lentinula edodes.</title>
        <authorList>
            <person name="Sakamoto Y."/>
            <person name="Nakade K."/>
            <person name="Sato S."/>
            <person name="Yoshida Y."/>
            <person name="Miyazaki K."/>
            <person name="Natsume S."/>
            <person name="Konno N."/>
        </authorList>
    </citation>
    <scope>NUCLEOTIDE SEQUENCE [LARGE SCALE GENOMIC DNA]</scope>
    <source>
        <strain evidence="8 9">NBRC 111202</strain>
    </source>
</reference>
<feature type="domain" description="Glycoside hydrolase family 5 C-terminal" evidence="7">
    <location>
        <begin position="883"/>
        <end position="940"/>
    </location>
</feature>
<evidence type="ECO:0000313" key="9">
    <source>
        <dbReference type="Proteomes" id="UP000188533"/>
    </source>
</evidence>
<evidence type="ECO:0000313" key="8">
    <source>
        <dbReference type="EMBL" id="GAW07936.1"/>
    </source>
</evidence>
<dbReference type="EMBL" id="BDGU01000537">
    <property type="protein sequence ID" value="GAW07936.1"/>
    <property type="molecule type" value="Genomic_DNA"/>
</dbReference>
<comment type="similarity">
    <text evidence="1">Belongs to the glycosyl hydrolase 5 (cellulase A) family.</text>
</comment>
<accession>A0A1Q3EL82</accession>
<feature type="signal peptide" evidence="5">
    <location>
        <begin position="1"/>
        <end position="21"/>
    </location>
</feature>
<dbReference type="InterPro" id="IPR001547">
    <property type="entry name" value="Glyco_hydro_5"/>
</dbReference>
<dbReference type="PANTHER" id="PTHR31308">
    <property type="match status" value="1"/>
</dbReference>
<dbReference type="GO" id="GO:0050295">
    <property type="term" value="F:steryl-beta-glucosidase activity"/>
    <property type="evidence" value="ECO:0007669"/>
    <property type="project" value="TreeGrafter"/>
</dbReference>
<keyword evidence="5" id="KW-0732">Signal</keyword>
<feature type="compositionally biased region" description="Low complexity" evidence="4">
    <location>
        <begin position="966"/>
        <end position="982"/>
    </location>
</feature>
<proteinExistence type="inferred from homology"/>
<dbReference type="InterPro" id="IPR017853">
    <property type="entry name" value="GH"/>
</dbReference>
<dbReference type="Pfam" id="PF18564">
    <property type="entry name" value="Glyco_hydro_5_C"/>
    <property type="match status" value="1"/>
</dbReference>
<dbReference type="STRING" id="5353.A0A1Q3EL82"/>
<feature type="region of interest" description="Disordered" evidence="4">
    <location>
        <begin position="47"/>
        <end position="75"/>
    </location>
</feature>
<comment type="caution">
    <text evidence="8">The sequence shown here is derived from an EMBL/GenBank/DDBJ whole genome shotgun (WGS) entry which is preliminary data.</text>
</comment>
<evidence type="ECO:0000256" key="2">
    <source>
        <dbReference type="ARBA" id="ARBA00022801"/>
    </source>
</evidence>
<dbReference type="SUPFAM" id="SSF51445">
    <property type="entry name" value="(Trans)glycosidases"/>
    <property type="match status" value="2"/>
</dbReference>
<evidence type="ECO:0000256" key="4">
    <source>
        <dbReference type="SAM" id="MobiDB-lite"/>
    </source>
</evidence>
<dbReference type="PANTHER" id="PTHR31308:SF6">
    <property type="entry name" value="GLYCOSIDE HYDROLASE FAMILY 5 C-TERMINAL DOMAIN-CONTAINING PROTEIN"/>
    <property type="match status" value="1"/>
</dbReference>
<keyword evidence="9" id="KW-1185">Reference proteome</keyword>
<keyword evidence="3" id="KW-0326">Glycosidase</keyword>
<dbReference type="Proteomes" id="UP000188533">
    <property type="component" value="Unassembled WGS sequence"/>
</dbReference>
<evidence type="ECO:0000256" key="3">
    <source>
        <dbReference type="ARBA" id="ARBA00023295"/>
    </source>
</evidence>
<feature type="region of interest" description="Disordered" evidence="4">
    <location>
        <begin position="944"/>
        <end position="982"/>
    </location>
</feature>
<organism evidence="8 9">
    <name type="scientific">Lentinula edodes</name>
    <name type="common">Shiitake mushroom</name>
    <name type="synonym">Lentinus edodes</name>
    <dbReference type="NCBI Taxonomy" id="5353"/>
    <lineage>
        <taxon>Eukaryota</taxon>
        <taxon>Fungi</taxon>
        <taxon>Dikarya</taxon>
        <taxon>Basidiomycota</taxon>
        <taxon>Agaricomycotina</taxon>
        <taxon>Agaricomycetes</taxon>
        <taxon>Agaricomycetidae</taxon>
        <taxon>Agaricales</taxon>
        <taxon>Marasmiineae</taxon>
        <taxon>Omphalotaceae</taxon>
        <taxon>Lentinula</taxon>
    </lineage>
</organism>
<evidence type="ECO:0000259" key="7">
    <source>
        <dbReference type="Pfam" id="PF18564"/>
    </source>
</evidence>
<name>A0A1Q3EL82_LENED</name>
<dbReference type="Gene3D" id="3.20.20.80">
    <property type="entry name" value="Glycosidases"/>
    <property type="match status" value="2"/>
</dbReference>
<dbReference type="InterPro" id="IPR013780">
    <property type="entry name" value="Glyco_hydro_b"/>
</dbReference>
<gene>
    <name evidence="8" type="ORF">LENED_009965</name>
</gene>
<evidence type="ECO:0000259" key="6">
    <source>
        <dbReference type="Pfam" id="PF00150"/>
    </source>
</evidence>
<keyword evidence="2 8" id="KW-0378">Hydrolase</keyword>
<sequence>MLFKKNFVIFVLAAVLSTTTAIPVSTGTREISANEEERVGRSLVVDMKRHGDSQERGRALSTRRHGDSQERGDSRVRLATHTETAGSEGIVVLASLFASMAIAKSEVTVAPVLLLDVTETAKNVEEVTVVFVLLLADTETVGNEEKVAPALLPVSTETAKSEVTVVPVSLFDVMETAKNVEEVKVVLVLLLADTETAGSEETVAPVLLLDVTVTVKSAEEVTVVLVLLLADMETVGSEVTVAPLDLDDGSADVHLARLRGWGFNMLRFPITWEALEHEGPGNYDYEFMDYTVRVLRKCKEYGFKVYIDPHQDTWSRFSGGSGAPFWTLAACGINPRNITSTQAAIIHSEYPIPSATTPASLPAMVWSTNYGRLLSQTIFTLFFAGRDFAPKCIIDGKNIQDYLQEHYIEAMGQMADRIRDAGDLLEECVIGWDSMNEPFEGFCGWEDLNANPTKQGSTLKKGSSPTPAQSFRLGMGTAQTVDNWNFGTFGPSKNGSVTIDPNGDKIWADPDIEDTDGIHPRWGWQRDSGWKLGTCIWAQHGVWDLETGDILRPDYFRYLPKARKPIDGRVLSEEEELSSPNTPVVEFVEHYWRSHWRLFAIRIRASHPEAIMFIQPPVFAAPPPIEETGVDGLNGRCAFAGHYYDGLTLITRHWNWFNADALGVIRGRYSSPIQAVKIGERAIRKSLQEQLGILKSDTLTLGPYPTIIGEIGTPFDMDDKRSYGWTDDGKYRGDYSRQERALDASLNGADGPNAINYTIWTYCPDSTHQWGDGWNMEDLSLWSADDIGLTGRTPTIGDLLKQQGDEASMYGMGRDDSQAVLLRKKVEASQGRIFRQPSAADSSALSLATLGPLEVWSEITSRWKENPFDFLTDGARAVKAFARPWPTKVVGKPSNIQFDIASTSFKLTVLVRSEDKLNEEGIDDKDLATEVYVPLVHFAHPRLLPSRENEQTPSEDDTLDGGEVRIAPSPSEISTSTTPTITNASVGWEGLTEQPDVLDIEVTVSAGRWSVQGQTIKWWYEVPQVGEVDREYTMEIRRTGGAIKTNESLNYESWFEQLCPDLCPESCCVM</sequence>
<dbReference type="InterPro" id="IPR041036">
    <property type="entry name" value="GH5_C"/>
</dbReference>